<dbReference type="KEGG" id="sclf:BB341_24310"/>
<keyword evidence="4 7" id="KW-0472">Membrane</keyword>
<dbReference type="EMBL" id="CM000913">
    <property type="protein sequence ID" value="EFG05805.1"/>
    <property type="molecule type" value="Genomic_DNA"/>
</dbReference>
<dbReference type="RefSeq" id="WP_003959748.1">
    <property type="nucleotide sequence ID" value="NZ_CM000913.1"/>
</dbReference>
<dbReference type="PANTHER" id="PTHR30518:SF2">
    <property type="entry name" value="ENDOLYTIC MUREIN TRANSGLYCOSYLASE"/>
    <property type="match status" value="1"/>
</dbReference>
<organism evidence="9 10">
    <name type="scientific">Streptomyces clavuligerus</name>
    <dbReference type="NCBI Taxonomy" id="1901"/>
    <lineage>
        <taxon>Bacteria</taxon>
        <taxon>Bacillati</taxon>
        <taxon>Actinomycetota</taxon>
        <taxon>Actinomycetes</taxon>
        <taxon>Kitasatosporales</taxon>
        <taxon>Streptomycetaceae</taxon>
        <taxon>Streptomyces</taxon>
    </lineage>
</organism>
<keyword evidence="3 7" id="KW-1133">Transmembrane helix</keyword>
<dbReference type="HAMAP" id="MF_02065">
    <property type="entry name" value="MltG"/>
    <property type="match status" value="1"/>
</dbReference>
<proteinExistence type="inferred from homology"/>
<feature type="site" description="Important for catalytic activity" evidence="7">
    <location>
        <position position="498"/>
    </location>
</feature>
<feature type="region of interest" description="Disordered" evidence="8">
    <location>
        <begin position="172"/>
        <end position="266"/>
    </location>
</feature>
<gene>
    <name evidence="7" type="primary">mltG</name>
    <name evidence="9" type="ORF">SCLAV_0729</name>
</gene>
<protein>
    <recommendedName>
        <fullName evidence="7">Endolytic murein transglycosylase</fullName>
        <ecNumber evidence="7">4.2.2.29</ecNumber>
    </recommendedName>
    <alternativeName>
        <fullName evidence="7">Peptidoglycan lytic transglycosylase</fullName>
    </alternativeName>
    <alternativeName>
        <fullName evidence="7">Peptidoglycan polymerization terminase</fullName>
    </alternativeName>
</protein>
<dbReference type="OrthoDB" id="9814591at2"/>
<evidence type="ECO:0000256" key="4">
    <source>
        <dbReference type="ARBA" id="ARBA00023136"/>
    </source>
</evidence>
<dbReference type="GeneID" id="93732601"/>
<keyword evidence="10" id="KW-1185">Reference proteome</keyword>
<evidence type="ECO:0000313" key="10">
    <source>
        <dbReference type="Proteomes" id="UP000002357"/>
    </source>
</evidence>
<keyword evidence="6 7" id="KW-0961">Cell wall biogenesis/degradation</keyword>
<feature type="compositionally biased region" description="Low complexity" evidence="8">
    <location>
        <begin position="94"/>
        <end position="143"/>
    </location>
</feature>
<keyword evidence="2 7" id="KW-0812">Transmembrane</keyword>
<name>E2PV58_STRCL</name>
<feature type="compositionally biased region" description="Low complexity" evidence="8">
    <location>
        <begin position="39"/>
        <end position="86"/>
    </location>
</feature>
<evidence type="ECO:0000256" key="2">
    <source>
        <dbReference type="ARBA" id="ARBA00022692"/>
    </source>
</evidence>
<dbReference type="Pfam" id="PF02618">
    <property type="entry name" value="YceG"/>
    <property type="match status" value="1"/>
</dbReference>
<dbReference type="Proteomes" id="UP000002357">
    <property type="component" value="Chromosome"/>
</dbReference>
<evidence type="ECO:0000313" key="9">
    <source>
        <dbReference type="EMBL" id="EFG05805.1"/>
    </source>
</evidence>
<dbReference type="NCBIfam" id="TIGR00247">
    <property type="entry name" value="endolytic transglycosylase MltG"/>
    <property type="match status" value="1"/>
</dbReference>
<feature type="compositionally biased region" description="Basic residues" evidence="8">
    <location>
        <begin position="257"/>
        <end position="266"/>
    </location>
</feature>
<dbReference type="GO" id="GO:0008932">
    <property type="term" value="F:lytic endotransglycosylase activity"/>
    <property type="evidence" value="ECO:0007669"/>
    <property type="project" value="UniProtKB-UniRule"/>
</dbReference>
<reference evidence="9 10" key="1">
    <citation type="journal article" date="2010" name="Genome Biol. Evol.">
        <title>The sequence of a 1.8-mb bacterial linear plasmid reveals a rich evolutionary reservoir of secondary metabolic pathways.</title>
        <authorList>
            <person name="Medema M.H."/>
            <person name="Trefzer A."/>
            <person name="Kovalchuk A."/>
            <person name="van den Berg M."/>
            <person name="Mueller U."/>
            <person name="Heijne W."/>
            <person name="Wu L."/>
            <person name="Alam M.T."/>
            <person name="Ronning C.M."/>
            <person name="Nierman W.C."/>
            <person name="Bovenberg R.A.L."/>
            <person name="Breitling R."/>
            <person name="Takano E."/>
        </authorList>
    </citation>
    <scope>NUCLEOTIDE SEQUENCE [LARGE SCALE GENOMIC DNA]</scope>
    <source>
        <strain evidence="10">ATCC 27064 / DSM 738 / JCM 4710 / NBRC 13307 / NCIMB 12785 / NRRL 3585 / VKM Ac-602</strain>
    </source>
</reference>
<keyword evidence="1 7" id="KW-1003">Cell membrane</keyword>
<dbReference type="GO" id="GO:0009252">
    <property type="term" value="P:peptidoglycan biosynthetic process"/>
    <property type="evidence" value="ECO:0007669"/>
    <property type="project" value="UniProtKB-UniRule"/>
</dbReference>
<comment type="catalytic activity">
    <reaction evidence="7">
        <text>a peptidoglycan chain = a peptidoglycan chain with N-acetyl-1,6-anhydromuramyl-[peptide] at the reducing end + a peptidoglycan chain with N-acetylglucosamine at the non-reducing end.</text>
        <dbReference type="EC" id="4.2.2.29"/>
    </reaction>
</comment>
<dbReference type="EC" id="4.2.2.29" evidence="7"/>
<sequence>MTEYGRGQDSAPWPPEDPLFGDPAWAAQQASPGQPYPEQQPVDPYAAQQAAQQQYAAGQPDPYQQQPYGGQPQPGQPYAGQPQDPYTGQQDPYAGQPQDPYAGQGQQQPQQPGPVYGGPEAPVYAEQQYPAPQQQYGEQQYAAGGWDAGRQTALTYDPAQVAYDPAQVAQVAAEPYGGQMPDPYTTPDAYPPPEPPGRRTPAADPAATGAAGPAEDTGASPVDAPSPAADEDGPGDGAPAPARSRRGGDAGGSGRSGRPRKQKKSRNGIACLVVATVLAGGLGVVAYVGYQYWEGRFGAAPDYSGAGTGTVQVEIPQGAVGAEIGRILKRNGVVKSVDAFVAAQSSNPEGGNGIQAGVYTLKKEMSAASALATMLKPESRNALIIPEGRRNVWVYQQIDKRLELDPGTTAKVAQEKAGEMGLPAWATGHSKVKDPLEGFLFPASYPVAKGTEPEKVLKRMVTRAVAEYDRVDLAAEARELGLENPWQLVTVASLVQAEGKTEEDFRKMSEVIYNRLKPDNTETNRKIEFDSAFNYLQGQSEIRIGESEIRNNPDPYNTYYHEGLTPGPIGNPGMEALKAAIDPTDDGWLYFVATDGMNKTEFAKDHDEFLVLKNKFNESGVE</sequence>
<feature type="transmembrane region" description="Helical" evidence="7">
    <location>
        <begin position="268"/>
        <end position="290"/>
    </location>
</feature>
<comment type="function">
    <text evidence="7">Functions as a peptidoglycan terminase that cleaves nascent peptidoglycan strands endolytically to terminate their elongation.</text>
</comment>
<dbReference type="Gene3D" id="3.30.1490.480">
    <property type="entry name" value="Endolytic murein transglycosylase"/>
    <property type="match status" value="1"/>
</dbReference>
<evidence type="ECO:0000256" key="1">
    <source>
        <dbReference type="ARBA" id="ARBA00022475"/>
    </source>
</evidence>
<comment type="subcellular location">
    <subcellularLocation>
        <location evidence="7">Cell membrane</location>
        <topology evidence="7">Single-pass membrane protein</topology>
    </subcellularLocation>
</comment>
<evidence type="ECO:0000256" key="8">
    <source>
        <dbReference type="SAM" id="MobiDB-lite"/>
    </source>
</evidence>
<evidence type="ECO:0000256" key="6">
    <source>
        <dbReference type="ARBA" id="ARBA00023316"/>
    </source>
</evidence>
<comment type="similarity">
    <text evidence="7">Belongs to the transglycosylase MltG family.</text>
</comment>
<dbReference type="AlphaFoldDB" id="E2PV58"/>
<dbReference type="InterPro" id="IPR003770">
    <property type="entry name" value="MLTG-like"/>
</dbReference>
<accession>E2PV58</accession>
<evidence type="ECO:0000256" key="3">
    <source>
        <dbReference type="ARBA" id="ARBA00022989"/>
    </source>
</evidence>
<feature type="region of interest" description="Disordered" evidence="8">
    <location>
        <begin position="1"/>
        <end position="143"/>
    </location>
</feature>
<dbReference type="GO" id="GO:0005886">
    <property type="term" value="C:plasma membrane"/>
    <property type="evidence" value="ECO:0007669"/>
    <property type="project" value="UniProtKB-SubCell"/>
</dbReference>
<dbReference type="eggNOG" id="COG1559">
    <property type="taxonomic scope" value="Bacteria"/>
</dbReference>
<evidence type="ECO:0000256" key="7">
    <source>
        <dbReference type="HAMAP-Rule" id="MF_02065"/>
    </source>
</evidence>
<dbReference type="PANTHER" id="PTHR30518">
    <property type="entry name" value="ENDOLYTIC MUREIN TRANSGLYCOSYLASE"/>
    <property type="match status" value="1"/>
</dbReference>
<keyword evidence="5 7" id="KW-0456">Lyase</keyword>
<feature type="compositionally biased region" description="Low complexity" evidence="8">
    <location>
        <begin position="199"/>
        <end position="228"/>
    </location>
</feature>
<evidence type="ECO:0000256" key="5">
    <source>
        <dbReference type="ARBA" id="ARBA00023239"/>
    </source>
</evidence>
<dbReference type="GO" id="GO:0071555">
    <property type="term" value="P:cell wall organization"/>
    <property type="evidence" value="ECO:0007669"/>
    <property type="project" value="UniProtKB-KW"/>
</dbReference>
<dbReference type="STRING" id="1901.BB341_24310"/>